<feature type="non-terminal residue" evidence="2">
    <location>
        <position position="1"/>
    </location>
</feature>
<dbReference type="AlphaFoldDB" id="X1JLY5"/>
<comment type="caution">
    <text evidence="2">The sequence shown here is derived from an EMBL/GenBank/DDBJ whole genome shotgun (WGS) entry which is preliminary data.</text>
</comment>
<dbReference type="EMBL" id="BARU01033732">
    <property type="protein sequence ID" value="GAH70793.1"/>
    <property type="molecule type" value="Genomic_DNA"/>
</dbReference>
<feature type="compositionally biased region" description="Basic and acidic residues" evidence="1">
    <location>
        <begin position="97"/>
        <end position="106"/>
    </location>
</feature>
<evidence type="ECO:0000313" key="2">
    <source>
        <dbReference type="EMBL" id="GAH70793.1"/>
    </source>
</evidence>
<gene>
    <name evidence="2" type="ORF">S03H2_53031</name>
</gene>
<organism evidence="2">
    <name type="scientific">marine sediment metagenome</name>
    <dbReference type="NCBI Taxonomy" id="412755"/>
    <lineage>
        <taxon>unclassified sequences</taxon>
        <taxon>metagenomes</taxon>
        <taxon>ecological metagenomes</taxon>
    </lineage>
</organism>
<name>X1JLY5_9ZZZZ</name>
<sequence>RGSESLKLVVQGIEEIEITDPAGLCNPPAPPRLEPPSGVQRKPQLPTPLGIPHKPIYPAGDPLPHHTRWGIGSPMIKQAGDPDKWQKSWQASMGEKGVGDGDGNAR</sequence>
<proteinExistence type="predicted"/>
<feature type="region of interest" description="Disordered" evidence="1">
    <location>
        <begin position="20"/>
        <end position="106"/>
    </location>
</feature>
<evidence type="ECO:0000256" key="1">
    <source>
        <dbReference type="SAM" id="MobiDB-lite"/>
    </source>
</evidence>
<reference evidence="2" key="1">
    <citation type="journal article" date="2014" name="Front. Microbiol.">
        <title>High frequency of phylogenetically diverse reductive dehalogenase-homologous genes in deep subseafloor sedimentary metagenomes.</title>
        <authorList>
            <person name="Kawai M."/>
            <person name="Futagami T."/>
            <person name="Toyoda A."/>
            <person name="Takaki Y."/>
            <person name="Nishi S."/>
            <person name="Hori S."/>
            <person name="Arai W."/>
            <person name="Tsubouchi T."/>
            <person name="Morono Y."/>
            <person name="Uchiyama I."/>
            <person name="Ito T."/>
            <person name="Fujiyama A."/>
            <person name="Inagaki F."/>
            <person name="Takami H."/>
        </authorList>
    </citation>
    <scope>NUCLEOTIDE SEQUENCE</scope>
    <source>
        <strain evidence="2">Expedition CK06-06</strain>
    </source>
</reference>
<accession>X1JLY5</accession>
<protein>
    <submittedName>
        <fullName evidence="2">Uncharacterized protein</fullName>
    </submittedName>
</protein>